<evidence type="ECO:0000313" key="1">
    <source>
        <dbReference type="EMBL" id="KAH7974158.1"/>
    </source>
</evidence>
<dbReference type="Proteomes" id="UP000821865">
    <property type="component" value="Chromosome 10"/>
</dbReference>
<sequence length="228" mass="25168">MRVRFTSEDDLNLLKEVFAENPFEQTSRWRTIATNVGDAVVPAKTFSVRAVRERLDLLMAYFKARDEANLKKCTCKLFTSALVVPASVEPPPETAEDIFEGIYDDPPELPHCGDESEPAVVQEQPDCADVSGAGTPQSDQTLRNQTSRIQASNNAEPGPSKRPRVDEEQCLDCRPGPSGLQSSHIPAEVDDEDHPYPVKVAPFPDWLDFAGTVADEPVQDPDLSFLDL</sequence>
<gene>
    <name evidence="1" type="ORF">HPB49_010593</name>
</gene>
<dbReference type="EMBL" id="CM023479">
    <property type="protein sequence ID" value="KAH7974158.1"/>
    <property type="molecule type" value="Genomic_DNA"/>
</dbReference>
<keyword evidence="2" id="KW-1185">Reference proteome</keyword>
<proteinExistence type="predicted"/>
<accession>A0ACB8DP58</accession>
<organism evidence="1 2">
    <name type="scientific">Dermacentor silvarum</name>
    <name type="common">Tick</name>
    <dbReference type="NCBI Taxonomy" id="543639"/>
    <lineage>
        <taxon>Eukaryota</taxon>
        <taxon>Metazoa</taxon>
        <taxon>Ecdysozoa</taxon>
        <taxon>Arthropoda</taxon>
        <taxon>Chelicerata</taxon>
        <taxon>Arachnida</taxon>
        <taxon>Acari</taxon>
        <taxon>Parasitiformes</taxon>
        <taxon>Ixodida</taxon>
        <taxon>Ixodoidea</taxon>
        <taxon>Ixodidae</taxon>
        <taxon>Rhipicephalinae</taxon>
        <taxon>Dermacentor</taxon>
    </lineage>
</organism>
<reference evidence="1" key="1">
    <citation type="submission" date="2020-05" db="EMBL/GenBank/DDBJ databases">
        <title>Large-scale comparative analyses of tick genomes elucidate their genetic diversity and vector capacities.</title>
        <authorList>
            <person name="Jia N."/>
            <person name="Wang J."/>
            <person name="Shi W."/>
            <person name="Du L."/>
            <person name="Sun Y."/>
            <person name="Zhan W."/>
            <person name="Jiang J."/>
            <person name="Wang Q."/>
            <person name="Zhang B."/>
            <person name="Ji P."/>
            <person name="Sakyi L.B."/>
            <person name="Cui X."/>
            <person name="Yuan T."/>
            <person name="Jiang B."/>
            <person name="Yang W."/>
            <person name="Lam T.T.-Y."/>
            <person name="Chang Q."/>
            <person name="Ding S."/>
            <person name="Wang X."/>
            <person name="Zhu J."/>
            <person name="Ruan X."/>
            <person name="Zhao L."/>
            <person name="Wei J."/>
            <person name="Que T."/>
            <person name="Du C."/>
            <person name="Cheng J."/>
            <person name="Dai P."/>
            <person name="Han X."/>
            <person name="Huang E."/>
            <person name="Gao Y."/>
            <person name="Liu J."/>
            <person name="Shao H."/>
            <person name="Ye R."/>
            <person name="Li L."/>
            <person name="Wei W."/>
            <person name="Wang X."/>
            <person name="Wang C."/>
            <person name="Yang T."/>
            <person name="Huo Q."/>
            <person name="Li W."/>
            <person name="Guo W."/>
            <person name="Chen H."/>
            <person name="Zhou L."/>
            <person name="Ni X."/>
            <person name="Tian J."/>
            <person name="Zhou Y."/>
            <person name="Sheng Y."/>
            <person name="Liu T."/>
            <person name="Pan Y."/>
            <person name="Xia L."/>
            <person name="Li J."/>
            <person name="Zhao F."/>
            <person name="Cao W."/>
        </authorList>
    </citation>
    <scope>NUCLEOTIDE SEQUENCE</scope>
    <source>
        <strain evidence="1">Dsil-2018</strain>
    </source>
</reference>
<comment type="caution">
    <text evidence="1">The sequence shown here is derived from an EMBL/GenBank/DDBJ whole genome shotgun (WGS) entry which is preliminary data.</text>
</comment>
<protein>
    <submittedName>
        <fullName evidence="1">Uncharacterized protein</fullName>
    </submittedName>
</protein>
<name>A0ACB8DP58_DERSI</name>
<evidence type="ECO:0000313" key="2">
    <source>
        <dbReference type="Proteomes" id="UP000821865"/>
    </source>
</evidence>